<protein>
    <recommendedName>
        <fullName evidence="2">Retrotransposon gag domain-containing protein</fullName>
    </recommendedName>
</protein>
<reference evidence="1" key="2">
    <citation type="journal article" date="2024" name="Plant">
        <title>Genomic evolution and insights into agronomic trait innovations of Sesamum species.</title>
        <authorList>
            <person name="Miao H."/>
            <person name="Wang L."/>
            <person name="Qu L."/>
            <person name="Liu H."/>
            <person name="Sun Y."/>
            <person name="Le M."/>
            <person name="Wang Q."/>
            <person name="Wei S."/>
            <person name="Zheng Y."/>
            <person name="Lin W."/>
            <person name="Duan Y."/>
            <person name="Cao H."/>
            <person name="Xiong S."/>
            <person name="Wang X."/>
            <person name="Wei L."/>
            <person name="Li C."/>
            <person name="Ma Q."/>
            <person name="Ju M."/>
            <person name="Zhao R."/>
            <person name="Li G."/>
            <person name="Mu C."/>
            <person name="Tian Q."/>
            <person name="Mei H."/>
            <person name="Zhang T."/>
            <person name="Gao T."/>
            <person name="Zhang H."/>
        </authorList>
    </citation>
    <scope>NUCLEOTIDE SEQUENCE</scope>
    <source>
        <strain evidence="1">KEN1</strain>
    </source>
</reference>
<organism evidence="1">
    <name type="scientific">Sesamum latifolium</name>
    <dbReference type="NCBI Taxonomy" id="2727402"/>
    <lineage>
        <taxon>Eukaryota</taxon>
        <taxon>Viridiplantae</taxon>
        <taxon>Streptophyta</taxon>
        <taxon>Embryophyta</taxon>
        <taxon>Tracheophyta</taxon>
        <taxon>Spermatophyta</taxon>
        <taxon>Magnoliopsida</taxon>
        <taxon>eudicotyledons</taxon>
        <taxon>Gunneridae</taxon>
        <taxon>Pentapetalae</taxon>
        <taxon>asterids</taxon>
        <taxon>lamiids</taxon>
        <taxon>Lamiales</taxon>
        <taxon>Pedaliaceae</taxon>
        <taxon>Sesamum</taxon>
    </lineage>
</organism>
<gene>
    <name evidence="1" type="ORF">Slati_3001500</name>
</gene>
<accession>A0AAW2VJ73</accession>
<evidence type="ECO:0000313" key="1">
    <source>
        <dbReference type="EMBL" id="KAL0428267.1"/>
    </source>
</evidence>
<dbReference type="AlphaFoldDB" id="A0AAW2VJ73"/>
<comment type="caution">
    <text evidence="1">The sequence shown here is derived from an EMBL/GenBank/DDBJ whole genome shotgun (WGS) entry which is preliminary data.</text>
</comment>
<evidence type="ECO:0008006" key="2">
    <source>
        <dbReference type="Google" id="ProtNLM"/>
    </source>
</evidence>
<dbReference type="EMBL" id="JACGWN010000010">
    <property type="protein sequence ID" value="KAL0428267.1"/>
    <property type="molecule type" value="Genomic_DNA"/>
</dbReference>
<proteinExistence type="predicted"/>
<sequence>MFMHHCSMNKKVLKTAAYLFTIRQRENELLRDYVQRFVEAVHEVPRVNHQLLANIIKQNLLPGRFRESIAEKPPSSLEDLLIRSQKDIRIEEFNVSNTSLNVERKGREEEKELKKEERKHLVPTGFTYYTP</sequence>
<reference evidence="1" key="1">
    <citation type="submission" date="2020-06" db="EMBL/GenBank/DDBJ databases">
        <authorList>
            <person name="Li T."/>
            <person name="Hu X."/>
            <person name="Zhang T."/>
            <person name="Song X."/>
            <person name="Zhang H."/>
            <person name="Dai N."/>
            <person name="Sheng W."/>
            <person name="Hou X."/>
            <person name="Wei L."/>
        </authorList>
    </citation>
    <scope>NUCLEOTIDE SEQUENCE</scope>
    <source>
        <strain evidence="1">KEN1</strain>
        <tissue evidence="1">Leaf</tissue>
    </source>
</reference>
<name>A0AAW2VJ73_9LAMI</name>